<dbReference type="AlphaFoldDB" id="A0A1C4Z6L4"/>
<accession>A0A1C4Z6L4</accession>
<evidence type="ECO:0000256" key="2">
    <source>
        <dbReference type="ARBA" id="ARBA00022670"/>
    </source>
</evidence>
<dbReference type="PANTHER" id="PTHR43806">
    <property type="entry name" value="PEPTIDASE S8"/>
    <property type="match status" value="1"/>
</dbReference>
<dbReference type="InterPro" id="IPR050131">
    <property type="entry name" value="Peptidase_S8_subtilisin-like"/>
</dbReference>
<dbReference type="Pfam" id="PF00082">
    <property type="entry name" value="Peptidase_S8"/>
    <property type="match status" value="1"/>
</dbReference>
<organism evidence="11 12">
    <name type="scientific">Micromonospora echinospora</name>
    <name type="common">Micromonospora purpurea</name>
    <dbReference type="NCBI Taxonomy" id="1877"/>
    <lineage>
        <taxon>Bacteria</taxon>
        <taxon>Bacillati</taxon>
        <taxon>Actinomycetota</taxon>
        <taxon>Actinomycetes</taxon>
        <taxon>Micromonosporales</taxon>
        <taxon>Micromonosporaceae</taxon>
        <taxon>Micromonospora</taxon>
    </lineage>
</organism>
<feature type="active site" description="Charge relay system" evidence="5 6">
    <location>
        <position position="210"/>
    </location>
</feature>
<evidence type="ECO:0000256" key="1">
    <source>
        <dbReference type="ARBA" id="ARBA00011073"/>
    </source>
</evidence>
<dbReference type="PRINTS" id="PR00723">
    <property type="entry name" value="SUBTILISIN"/>
</dbReference>
<evidence type="ECO:0000313" key="12">
    <source>
        <dbReference type="Proteomes" id="UP000198253"/>
    </source>
</evidence>
<dbReference type="InterPro" id="IPR023827">
    <property type="entry name" value="Peptidase_S8_Asp-AS"/>
</dbReference>
<dbReference type="InterPro" id="IPR015500">
    <property type="entry name" value="Peptidase_S8_subtilisin-rel"/>
</dbReference>
<evidence type="ECO:0000256" key="4">
    <source>
        <dbReference type="ARBA" id="ARBA00022825"/>
    </source>
</evidence>
<feature type="domain" description="Peptidase S8/S53" evidence="10">
    <location>
        <begin position="201"/>
        <end position="468"/>
    </location>
</feature>
<keyword evidence="9" id="KW-0732">Signal</keyword>
<dbReference type="OrthoDB" id="5167143at2"/>
<dbReference type="InterPro" id="IPR022398">
    <property type="entry name" value="Peptidase_S8_His-AS"/>
</dbReference>
<proteinExistence type="inferred from homology"/>
<keyword evidence="12" id="KW-1185">Reference proteome</keyword>
<sequence length="1081" mass="114359">MRQRRLLAYGALGATLATLLVGVTPATAQPTPAPSAPSAPTVGDAEPTRRLTLFTGDRVTVRGREVTVAPRDGVHFVRLQRDRADYVIPSDAIPLLRADRLDERLFNVTALLEFGFDELSYLPLVVSDATAVRGLDTGRELEAVDGFATRVPLADLAKTWQTTRTSLTRGKVWADGVRQSKLETSVPMTGAPAAWAAGYDGTGVKVAVLDSGIDDSHPDLAGKVVARRNFVPEIETALDLNGHGTHVSSTIVGSGAASGGRYRGVAPGATLLDGKVCWNAEGRGNCSDSAILAAMQWAAESGATIVNMSLGGQDAVGVDPLEQAVNDLTAEYGTLFVVAAGNYNGWQFRVGSPSTADAALSVANVDRAGELNWSSLRGPRIGDYGVKPDIGGPGTEITAARSPSALGHLPTGSYFAATGTSMAAPHVAGAAALLTQAHPDWKATQLKEALMATAAPNLAYDVFAQGAGFVDVDKALRQPVTVSPASLSLGVLEWPHTEAPTARTMTYHNRGDRPVTLDLALDGTAPPGLLTLSATTLTVPAGGDATVQVTVDERASTSYGLYSGRLVATAGDVTLRTPFSVYHEEPAAGLTIDAIGRDGGAPATVLVELVNPDPQNYASHTFYTSSASLRVPLNSSWRLSAYIEEADGTVSLLTDNRLVAGTDRKVVLDARKARPLDITVPDRRARAQDASVMVLRGGDRLVTYAGVTGDLDKILTADVGPTDLPGVTTQVHAVFQGPARRDSAPDVYQLGWRIRGSFVTGLVRHVSREDLATVQAEYAQNATGVAAWRINGSPDPDSGGGGLMLTSQLPAVATPGRRTEYYNGDVPWLTDVQEETVDGGLLILNLATTEPVTYRPGRRYVERWNGTALNTTLIPQNGGSPAVARQGDSIQAALTGYTDGAGHVGLPYSMTNHRFTLHQGDRLVGEHTYLYGSWQVAPEPTTYRMRYAFDLPEPYRLSRRLETEWTFTTSAAQQGALPLTSIGFRPALALDNSVRAGSRLTVPLTFAQQATAGRVTSATVSVSFDDGRTWTAAPTAEKHGTYTATVRHPRDSSGFVSLRATAVDSAGNTVTTTVYRAYQVR</sequence>
<dbReference type="GO" id="GO:0006508">
    <property type="term" value="P:proteolysis"/>
    <property type="evidence" value="ECO:0007669"/>
    <property type="project" value="UniProtKB-KW"/>
</dbReference>
<feature type="region of interest" description="Disordered" evidence="8">
    <location>
        <begin position="27"/>
        <end position="46"/>
    </location>
</feature>
<evidence type="ECO:0000256" key="7">
    <source>
        <dbReference type="RuleBase" id="RU003355"/>
    </source>
</evidence>
<protein>
    <submittedName>
        <fullName evidence="11">Subtilase family protein</fullName>
    </submittedName>
</protein>
<dbReference type="PANTHER" id="PTHR43806:SF11">
    <property type="entry name" value="CEREVISIN-RELATED"/>
    <property type="match status" value="1"/>
</dbReference>
<dbReference type="InParanoid" id="A0A1C4Z6L4"/>
<evidence type="ECO:0000256" key="9">
    <source>
        <dbReference type="SAM" id="SignalP"/>
    </source>
</evidence>
<comment type="similarity">
    <text evidence="1 6 7">Belongs to the peptidase S8 family.</text>
</comment>
<dbReference type="EMBL" id="LT607413">
    <property type="protein sequence ID" value="SCF28546.1"/>
    <property type="molecule type" value="Genomic_DNA"/>
</dbReference>
<dbReference type="PROSITE" id="PS00137">
    <property type="entry name" value="SUBTILASE_HIS"/>
    <property type="match status" value="1"/>
</dbReference>
<keyword evidence="2 6" id="KW-0645">Protease</keyword>
<evidence type="ECO:0000313" key="11">
    <source>
        <dbReference type="EMBL" id="SCF28546.1"/>
    </source>
</evidence>
<dbReference type="RefSeq" id="WP_088983655.1">
    <property type="nucleotide sequence ID" value="NZ_LT607413.1"/>
</dbReference>
<evidence type="ECO:0000256" key="8">
    <source>
        <dbReference type="SAM" id="MobiDB-lite"/>
    </source>
</evidence>
<dbReference type="InterPro" id="IPR023828">
    <property type="entry name" value="Peptidase_S8_Ser-AS"/>
</dbReference>
<gene>
    <name evidence="11" type="ORF">GA0070618_4831</name>
</gene>
<name>A0A1C4Z6L4_MICEC</name>
<keyword evidence="3 6" id="KW-0378">Hydrolase</keyword>
<keyword evidence="4 6" id="KW-0720">Serine protease</keyword>
<feature type="active site" description="Charge relay system" evidence="5 6">
    <location>
        <position position="243"/>
    </location>
</feature>
<evidence type="ECO:0000256" key="5">
    <source>
        <dbReference type="PIRSR" id="PIRSR615500-1"/>
    </source>
</evidence>
<dbReference type="InterPro" id="IPR000209">
    <property type="entry name" value="Peptidase_S8/S53_dom"/>
</dbReference>
<dbReference type="PROSITE" id="PS00138">
    <property type="entry name" value="SUBTILASE_SER"/>
    <property type="match status" value="1"/>
</dbReference>
<dbReference type="PROSITE" id="PS51892">
    <property type="entry name" value="SUBTILASE"/>
    <property type="match status" value="1"/>
</dbReference>
<dbReference type="InterPro" id="IPR036852">
    <property type="entry name" value="Peptidase_S8/S53_dom_sf"/>
</dbReference>
<dbReference type="SUPFAM" id="SSF52743">
    <property type="entry name" value="Subtilisin-like"/>
    <property type="match status" value="1"/>
</dbReference>
<feature type="signal peptide" evidence="9">
    <location>
        <begin position="1"/>
        <end position="28"/>
    </location>
</feature>
<dbReference type="PROSITE" id="PS00136">
    <property type="entry name" value="SUBTILASE_ASP"/>
    <property type="match status" value="1"/>
</dbReference>
<feature type="active site" description="Charge relay system" evidence="5 6">
    <location>
        <position position="421"/>
    </location>
</feature>
<evidence type="ECO:0000259" key="10">
    <source>
        <dbReference type="Pfam" id="PF00082"/>
    </source>
</evidence>
<reference evidence="12" key="1">
    <citation type="submission" date="2016-06" db="EMBL/GenBank/DDBJ databases">
        <authorList>
            <person name="Varghese N."/>
            <person name="Submissions Spin"/>
        </authorList>
    </citation>
    <scope>NUCLEOTIDE SEQUENCE [LARGE SCALE GENOMIC DNA]</scope>
    <source>
        <strain evidence="12">DSM 43816</strain>
    </source>
</reference>
<dbReference type="Gene3D" id="3.40.50.200">
    <property type="entry name" value="Peptidase S8/S53 domain"/>
    <property type="match status" value="1"/>
</dbReference>
<evidence type="ECO:0000256" key="3">
    <source>
        <dbReference type="ARBA" id="ARBA00022801"/>
    </source>
</evidence>
<feature type="chain" id="PRO_5008709908" evidence="9">
    <location>
        <begin position="29"/>
        <end position="1081"/>
    </location>
</feature>
<dbReference type="GO" id="GO:0004252">
    <property type="term" value="F:serine-type endopeptidase activity"/>
    <property type="evidence" value="ECO:0007669"/>
    <property type="project" value="UniProtKB-UniRule"/>
</dbReference>
<evidence type="ECO:0000256" key="6">
    <source>
        <dbReference type="PROSITE-ProRule" id="PRU01240"/>
    </source>
</evidence>
<dbReference type="Proteomes" id="UP000198253">
    <property type="component" value="Chromosome I"/>
</dbReference>